<sequence length="70" mass="7542">MSDIGIDLPIWVIPVLYGAIYWPATLFFGSLGLYVGVTRLRGIGRMAFIVIALPLTAVACLGIHYALAGY</sequence>
<evidence type="ECO:0000313" key="2">
    <source>
        <dbReference type="EMBL" id="KVK80155.1"/>
    </source>
</evidence>
<organism evidence="2 3">
    <name type="scientific">Burkholderia cepacia</name>
    <name type="common">Pseudomonas cepacia</name>
    <dbReference type="NCBI Taxonomy" id="292"/>
    <lineage>
        <taxon>Bacteria</taxon>
        <taxon>Pseudomonadati</taxon>
        <taxon>Pseudomonadota</taxon>
        <taxon>Betaproteobacteria</taxon>
        <taxon>Burkholderiales</taxon>
        <taxon>Burkholderiaceae</taxon>
        <taxon>Burkholderia</taxon>
        <taxon>Burkholderia cepacia complex</taxon>
    </lineage>
</organism>
<keyword evidence="1" id="KW-0472">Membrane</keyword>
<reference evidence="2 3" key="1">
    <citation type="submission" date="2015-11" db="EMBL/GenBank/DDBJ databases">
        <title>Expanding the genomic diversity of Burkholderia species for the development of highly accurate diagnostics.</title>
        <authorList>
            <person name="Sahl J."/>
            <person name="Keim P."/>
            <person name="Wagner D."/>
        </authorList>
    </citation>
    <scope>NUCLEOTIDE SEQUENCE [LARGE SCALE GENOMIC DNA]</scope>
    <source>
        <strain evidence="2 3">MSMB1302</strain>
    </source>
</reference>
<dbReference type="RefSeq" id="WP_059730488.1">
    <property type="nucleotide sequence ID" value="NZ_LOYH01000062.1"/>
</dbReference>
<proteinExistence type="predicted"/>
<keyword evidence="1" id="KW-0812">Transmembrane</keyword>
<dbReference type="AlphaFoldDB" id="A0A103ZHJ2"/>
<feature type="transmembrane region" description="Helical" evidence="1">
    <location>
        <begin position="47"/>
        <end position="67"/>
    </location>
</feature>
<evidence type="ECO:0000313" key="3">
    <source>
        <dbReference type="Proteomes" id="UP000069001"/>
    </source>
</evidence>
<accession>A0A103ZHJ2</accession>
<gene>
    <name evidence="2" type="ORF">WS90_02115</name>
</gene>
<dbReference type="EMBL" id="LOYH01000062">
    <property type="protein sequence ID" value="KVK80155.1"/>
    <property type="molecule type" value="Genomic_DNA"/>
</dbReference>
<keyword evidence="1" id="KW-1133">Transmembrane helix</keyword>
<evidence type="ECO:0000256" key="1">
    <source>
        <dbReference type="SAM" id="Phobius"/>
    </source>
</evidence>
<comment type="caution">
    <text evidence="2">The sequence shown here is derived from an EMBL/GenBank/DDBJ whole genome shotgun (WGS) entry which is preliminary data.</text>
</comment>
<feature type="transmembrane region" description="Helical" evidence="1">
    <location>
        <begin position="12"/>
        <end position="35"/>
    </location>
</feature>
<dbReference type="Proteomes" id="UP000069001">
    <property type="component" value="Unassembled WGS sequence"/>
</dbReference>
<name>A0A103ZHJ2_BURCE</name>
<protein>
    <submittedName>
        <fullName evidence="2">Uncharacterized protein</fullName>
    </submittedName>
</protein>